<proteinExistence type="inferred from homology"/>
<evidence type="ECO:0000256" key="1">
    <source>
        <dbReference type="ARBA" id="ARBA00005250"/>
    </source>
</evidence>
<dbReference type="GO" id="GO:0017001">
    <property type="term" value="P:antibiotic catabolic process"/>
    <property type="evidence" value="ECO:0007669"/>
    <property type="project" value="UniProtKB-ARBA"/>
</dbReference>
<dbReference type="SUPFAM" id="SSF56281">
    <property type="entry name" value="Metallo-hydrolase/oxidoreductase"/>
    <property type="match status" value="1"/>
</dbReference>
<dbReference type="PANTHER" id="PTHR42951:SF4">
    <property type="entry name" value="ACYL-COENZYME A THIOESTERASE MBLAC2"/>
    <property type="match status" value="1"/>
</dbReference>
<dbReference type="RefSeq" id="WP_137341660.1">
    <property type="nucleotide sequence ID" value="NZ_BSQH01000002.1"/>
</dbReference>
<protein>
    <submittedName>
        <fullName evidence="3">MBL fold metallo-hydrolase</fullName>
    </submittedName>
</protein>
<dbReference type="PANTHER" id="PTHR42951">
    <property type="entry name" value="METALLO-BETA-LACTAMASE DOMAIN-CONTAINING"/>
    <property type="match status" value="1"/>
</dbReference>
<dbReference type="AlphaFoldDB" id="A0A4U6D0A1"/>
<dbReference type="Proteomes" id="UP000304900">
    <property type="component" value="Unassembled WGS sequence"/>
</dbReference>
<reference evidence="3 4" key="1">
    <citation type="submission" date="2019-05" db="EMBL/GenBank/DDBJ databases">
        <title>Dyadobacter AR-3-8 sp. nov., isolated from arctic soil.</title>
        <authorList>
            <person name="Chaudhary D.K."/>
        </authorList>
    </citation>
    <scope>NUCLEOTIDE SEQUENCE [LARGE SCALE GENOMIC DNA]</scope>
    <source>
        <strain evidence="3 4">AR-3-8</strain>
    </source>
</reference>
<dbReference type="InterPro" id="IPR036866">
    <property type="entry name" value="RibonucZ/Hydroxyglut_hydro"/>
</dbReference>
<evidence type="ECO:0000313" key="3">
    <source>
        <dbReference type="EMBL" id="TKT90492.1"/>
    </source>
</evidence>
<dbReference type="CDD" id="cd06262">
    <property type="entry name" value="metallo-hydrolase-like_MBL-fold"/>
    <property type="match status" value="1"/>
</dbReference>
<dbReference type="Pfam" id="PF00753">
    <property type="entry name" value="Lactamase_B"/>
    <property type="match status" value="1"/>
</dbReference>
<dbReference type="SMART" id="SM00849">
    <property type="entry name" value="Lactamase_B"/>
    <property type="match status" value="1"/>
</dbReference>
<name>A0A4U6D0A1_9BACT</name>
<dbReference type="Gene3D" id="3.60.15.10">
    <property type="entry name" value="Ribonuclease Z/Hydroxyacylglutathione hydrolase-like"/>
    <property type="match status" value="1"/>
</dbReference>
<dbReference type="EMBL" id="SZVO01000009">
    <property type="protein sequence ID" value="TKT90492.1"/>
    <property type="molecule type" value="Genomic_DNA"/>
</dbReference>
<evidence type="ECO:0000259" key="2">
    <source>
        <dbReference type="SMART" id="SM00849"/>
    </source>
</evidence>
<organism evidence="3 4">
    <name type="scientific">Dyadobacter frigoris</name>
    <dbReference type="NCBI Taxonomy" id="2576211"/>
    <lineage>
        <taxon>Bacteria</taxon>
        <taxon>Pseudomonadati</taxon>
        <taxon>Bacteroidota</taxon>
        <taxon>Cytophagia</taxon>
        <taxon>Cytophagales</taxon>
        <taxon>Spirosomataceae</taxon>
        <taxon>Dyadobacter</taxon>
    </lineage>
</organism>
<accession>A0A4U6D0A1</accession>
<dbReference type="InterPro" id="IPR050855">
    <property type="entry name" value="NDM-1-like"/>
</dbReference>
<comment type="similarity">
    <text evidence="1">Belongs to the metallo-beta-lactamase superfamily. Class-B beta-lactamase family.</text>
</comment>
<dbReference type="OrthoDB" id="9802248at2"/>
<comment type="caution">
    <text evidence="3">The sequence shown here is derived from an EMBL/GenBank/DDBJ whole genome shotgun (WGS) entry which is preliminary data.</text>
</comment>
<keyword evidence="4" id="KW-1185">Reference proteome</keyword>
<gene>
    <name evidence="3" type="ORF">FDK13_19335</name>
</gene>
<feature type="domain" description="Metallo-beta-lactamase" evidence="2">
    <location>
        <begin position="76"/>
        <end position="261"/>
    </location>
</feature>
<dbReference type="GO" id="GO:0016787">
    <property type="term" value="F:hydrolase activity"/>
    <property type="evidence" value="ECO:0007669"/>
    <property type="project" value="UniProtKB-KW"/>
</dbReference>
<evidence type="ECO:0000313" key="4">
    <source>
        <dbReference type="Proteomes" id="UP000304900"/>
    </source>
</evidence>
<keyword evidence="3" id="KW-0378">Hydrolase</keyword>
<dbReference type="InterPro" id="IPR001279">
    <property type="entry name" value="Metallo-B-lactamas"/>
</dbReference>
<sequence length="285" mass="31667">MTGFIILKMASSGLLSLQINHKRSSLSSAVHRIVKDNPLNFSGIRQKQMQLLKNIYQVGGDLNGITFDVQGALWNDGNSYIIKTESGLIMIDCGCGDTLQQISSNMKYWDLNPEDIAYCILTHAHFDHAGGGYLLKEQGVKFIASPETADAVLSGDERCCGYLYHKTFTPFEVDQTVSDGEKFTVFGIEFNTMHLPGHSMGCTAFGLKWGNKYIVFSGDVIGTLLGGDFGWGGSIDFDKKIYTESLRKFAKVDMDVMIPGHGLSYFHKPRHRVEVALNSALMQWR</sequence>